<dbReference type="RefSeq" id="WP_092580906.1">
    <property type="nucleotide sequence ID" value="NZ_FOFN01000005.1"/>
</dbReference>
<proteinExistence type="predicted"/>
<name>A0A1H9L4N1_9FLAO</name>
<reference evidence="1 2" key="1">
    <citation type="submission" date="2016-10" db="EMBL/GenBank/DDBJ databases">
        <authorList>
            <person name="de Groot N.N."/>
        </authorList>
    </citation>
    <scope>NUCLEOTIDE SEQUENCE [LARGE SCALE GENOMIC DNA]</scope>
    <source>
        <strain evidence="1 2">DSM 21035</strain>
    </source>
</reference>
<accession>A0A1H9L4N1</accession>
<keyword evidence="2" id="KW-1185">Reference proteome</keyword>
<dbReference type="AlphaFoldDB" id="A0A1H9L4N1"/>
<organism evidence="1 2">
    <name type="scientific">Hyunsoonleella jejuensis</name>
    <dbReference type="NCBI Taxonomy" id="419940"/>
    <lineage>
        <taxon>Bacteria</taxon>
        <taxon>Pseudomonadati</taxon>
        <taxon>Bacteroidota</taxon>
        <taxon>Flavobacteriia</taxon>
        <taxon>Flavobacteriales</taxon>
        <taxon>Flavobacteriaceae</taxon>
    </lineage>
</organism>
<dbReference type="STRING" id="419940.SAMN05421824_2935"/>
<sequence>MKRIGFLIVVTFCFLSTQCDEDEIGVGFDNACDDVVIVDDIAYGNVQSDAFTFNDVQISGDCLSISIGASGCDGETWGYALIDSGAVAESSPEQRFLKFEFKNNEDCAAAIGRTVSFSLEPLQINGSDTVILNLDNWQTPITYSY</sequence>
<dbReference type="Proteomes" id="UP000198999">
    <property type="component" value="Unassembled WGS sequence"/>
</dbReference>
<dbReference type="EMBL" id="FOFN01000005">
    <property type="protein sequence ID" value="SER06356.1"/>
    <property type="molecule type" value="Genomic_DNA"/>
</dbReference>
<dbReference type="OrthoDB" id="1493159at2"/>
<gene>
    <name evidence="1" type="ORF">SAMN05421824_2935</name>
</gene>
<protein>
    <submittedName>
        <fullName evidence="1">Uncharacterized protein</fullName>
    </submittedName>
</protein>
<evidence type="ECO:0000313" key="2">
    <source>
        <dbReference type="Proteomes" id="UP000198999"/>
    </source>
</evidence>
<evidence type="ECO:0000313" key="1">
    <source>
        <dbReference type="EMBL" id="SER06356.1"/>
    </source>
</evidence>